<proteinExistence type="inferred from homology"/>
<evidence type="ECO:0000256" key="2">
    <source>
        <dbReference type="ARBA" id="ARBA00022528"/>
    </source>
</evidence>
<evidence type="ECO:0000259" key="10">
    <source>
        <dbReference type="Pfam" id="PF21228"/>
    </source>
</evidence>
<comment type="function">
    <text evidence="7">Activation of RuBisCO (ribulose-1,5-bisphosphate carboxylase/oxygenase; EC 4.1.1.39) involves the ATP-dependent carboxylation of the epsilon-amino group of lysine leading to a carbamate structure.</text>
</comment>
<dbReference type="AlphaFoldDB" id="A0A9J5ZUL9"/>
<protein>
    <recommendedName>
        <fullName evidence="10">Ribulose bisphosphate carboxylase/oxygenase activase AAA helical domain-containing protein</fullName>
    </recommendedName>
</protein>
<dbReference type="GO" id="GO:0009579">
    <property type="term" value="C:thylakoid"/>
    <property type="evidence" value="ECO:0007669"/>
    <property type="project" value="TreeGrafter"/>
</dbReference>
<dbReference type="Proteomes" id="UP000824120">
    <property type="component" value="Chromosome 3"/>
</dbReference>
<dbReference type="InterPro" id="IPR048571">
    <property type="entry name" value="RuBisCO_activase_AAA_helical"/>
</dbReference>
<comment type="similarity">
    <text evidence="8">Belongs to the RuBisCO activase family.</text>
</comment>
<dbReference type="GO" id="GO:0009570">
    <property type="term" value="C:chloroplast stroma"/>
    <property type="evidence" value="ECO:0007669"/>
    <property type="project" value="UniProtKB-SubCell"/>
</dbReference>
<keyword evidence="6" id="KW-0809">Transit peptide</keyword>
<keyword evidence="5" id="KW-0067">ATP-binding</keyword>
<dbReference type="GO" id="GO:0046863">
    <property type="term" value="F:ribulose-1,5-bisphosphate carboxylase/oxygenase activator activity"/>
    <property type="evidence" value="ECO:0007669"/>
    <property type="project" value="TreeGrafter"/>
</dbReference>
<dbReference type="PANTHER" id="PTHR32429">
    <property type="match status" value="1"/>
</dbReference>
<feature type="domain" description="Ribulose bisphosphate carboxylase/oxygenase activase AAA helical" evidence="10">
    <location>
        <begin position="17"/>
        <end position="67"/>
    </location>
</feature>
<dbReference type="InterPro" id="IPR044960">
    <property type="entry name" value="RCA-like"/>
</dbReference>
<name>A0A9J5ZUL9_SOLCO</name>
<evidence type="ECO:0000313" key="12">
    <source>
        <dbReference type="Proteomes" id="UP000824120"/>
    </source>
</evidence>
<organism evidence="11 12">
    <name type="scientific">Solanum commersonii</name>
    <name type="common">Commerson's wild potato</name>
    <name type="synonym">Commerson's nightshade</name>
    <dbReference type="NCBI Taxonomy" id="4109"/>
    <lineage>
        <taxon>Eukaryota</taxon>
        <taxon>Viridiplantae</taxon>
        <taxon>Streptophyta</taxon>
        <taxon>Embryophyta</taxon>
        <taxon>Tracheophyta</taxon>
        <taxon>Spermatophyta</taxon>
        <taxon>Magnoliopsida</taxon>
        <taxon>eudicotyledons</taxon>
        <taxon>Gunneridae</taxon>
        <taxon>Pentapetalae</taxon>
        <taxon>asterids</taxon>
        <taxon>lamiids</taxon>
        <taxon>Solanales</taxon>
        <taxon>Solanaceae</taxon>
        <taxon>Solanoideae</taxon>
        <taxon>Solaneae</taxon>
        <taxon>Solanum</taxon>
    </lineage>
</organism>
<keyword evidence="2" id="KW-0150">Chloroplast</keyword>
<dbReference type="Gene3D" id="1.10.8.1070">
    <property type="match status" value="1"/>
</dbReference>
<dbReference type="GO" id="GO:0005524">
    <property type="term" value="F:ATP binding"/>
    <property type="evidence" value="ECO:0007669"/>
    <property type="project" value="UniProtKB-KW"/>
</dbReference>
<accession>A0A9J5ZUL9</accession>
<gene>
    <name evidence="11" type="ORF">H5410_015514</name>
</gene>
<keyword evidence="12" id="KW-1185">Reference proteome</keyword>
<dbReference type="Pfam" id="PF21228">
    <property type="entry name" value="RuBisCO_activase_AAA_helical"/>
    <property type="match status" value="1"/>
</dbReference>
<dbReference type="OrthoDB" id="1636785at2759"/>
<comment type="caution">
    <text evidence="11">The sequence shown here is derived from an EMBL/GenBank/DDBJ whole genome shotgun (WGS) entry which is preliminary data.</text>
</comment>
<evidence type="ECO:0000256" key="4">
    <source>
        <dbReference type="ARBA" id="ARBA00022741"/>
    </source>
</evidence>
<sequence length="191" mass="22227">MKFLLLITDVYLFVVVTDFFGALRARIYDDEIRKWVLGTGIEAIEEKLWNSIEEPPTFDQEKLPLRSSLGRDMIIVMLLEVSNDSTSRGDVFHIYNFFEAISSDDVRSKNQNILNQDKGEIRNIKEEEDKEQQYLLKLLKMCSGTPPWLNADDLKETKENHEGAAKKNMKEEDLETNIRESVKNRRKVSNP</sequence>
<feature type="region of interest" description="Disordered" evidence="9">
    <location>
        <begin position="150"/>
        <end position="191"/>
    </location>
</feature>
<evidence type="ECO:0000256" key="7">
    <source>
        <dbReference type="ARBA" id="ARBA00025556"/>
    </source>
</evidence>
<feature type="compositionally biased region" description="Basic and acidic residues" evidence="9">
    <location>
        <begin position="152"/>
        <end position="183"/>
    </location>
</feature>
<evidence type="ECO:0000256" key="3">
    <source>
        <dbReference type="ARBA" id="ARBA00022640"/>
    </source>
</evidence>
<keyword evidence="3" id="KW-0934">Plastid</keyword>
<reference evidence="11 12" key="1">
    <citation type="submission" date="2020-09" db="EMBL/GenBank/DDBJ databases">
        <title>De no assembly of potato wild relative species, Solanum commersonii.</title>
        <authorList>
            <person name="Cho K."/>
        </authorList>
    </citation>
    <scope>NUCLEOTIDE SEQUENCE [LARGE SCALE GENOMIC DNA]</scope>
    <source>
        <strain evidence="11">LZ3.2</strain>
        <tissue evidence="11">Leaf</tissue>
    </source>
</reference>
<dbReference type="PANTHER" id="PTHR32429:SF32">
    <property type="entry name" value="RIBULOSE BISPHOSPHATE CARBOXYLASE_OXYGENASE ACTIVASE, CHLOROPLASTIC"/>
    <property type="match status" value="1"/>
</dbReference>
<evidence type="ECO:0000256" key="1">
    <source>
        <dbReference type="ARBA" id="ARBA00004470"/>
    </source>
</evidence>
<evidence type="ECO:0000256" key="5">
    <source>
        <dbReference type="ARBA" id="ARBA00022840"/>
    </source>
</evidence>
<comment type="subcellular location">
    <subcellularLocation>
        <location evidence="1">Plastid</location>
        <location evidence="1">Chloroplast stroma</location>
    </subcellularLocation>
</comment>
<evidence type="ECO:0000256" key="9">
    <source>
        <dbReference type="SAM" id="MobiDB-lite"/>
    </source>
</evidence>
<evidence type="ECO:0000313" key="11">
    <source>
        <dbReference type="EMBL" id="KAG5615690.1"/>
    </source>
</evidence>
<dbReference type="EMBL" id="JACXVP010000003">
    <property type="protein sequence ID" value="KAG5615690.1"/>
    <property type="molecule type" value="Genomic_DNA"/>
</dbReference>
<keyword evidence="4" id="KW-0547">Nucleotide-binding</keyword>
<evidence type="ECO:0000256" key="6">
    <source>
        <dbReference type="ARBA" id="ARBA00022946"/>
    </source>
</evidence>
<evidence type="ECO:0000256" key="8">
    <source>
        <dbReference type="ARBA" id="ARBA00025781"/>
    </source>
</evidence>